<organism evidence="7 9">
    <name type="scientific">Escherichia albertii</name>
    <dbReference type="NCBI Taxonomy" id="208962"/>
    <lineage>
        <taxon>Bacteria</taxon>
        <taxon>Pseudomonadati</taxon>
        <taxon>Pseudomonadota</taxon>
        <taxon>Gammaproteobacteria</taxon>
        <taxon>Enterobacterales</taxon>
        <taxon>Enterobacteriaceae</taxon>
        <taxon>Escherichia</taxon>
    </lineage>
</organism>
<dbReference type="EMBL" id="CP117562">
    <property type="protein sequence ID" value="WDB30569.1"/>
    <property type="molecule type" value="Genomic_DNA"/>
</dbReference>
<dbReference type="InterPro" id="IPR008966">
    <property type="entry name" value="Adhesion_dom_sf"/>
</dbReference>
<dbReference type="InterPro" id="IPR000259">
    <property type="entry name" value="Adhesion_dom_fimbrial"/>
</dbReference>
<keyword evidence="4" id="KW-0281">Fimbrium</keyword>
<dbReference type="Proteomes" id="UP001219219">
    <property type="component" value="Chromosome"/>
</dbReference>
<comment type="similarity">
    <text evidence="2">Belongs to the fimbrial protein family.</text>
</comment>
<evidence type="ECO:0000313" key="9">
    <source>
        <dbReference type="Proteomes" id="UP000292187"/>
    </source>
</evidence>
<dbReference type="InterPro" id="IPR050263">
    <property type="entry name" value="Bact_Fimbrial_Adh_Pro"/>
</dbReference>
<evidence type="ECO:0000256" key="5">
    <source>
        <dbReference type="SAM" id="SignalP"/>
    </source>
</evidence>
<dbReference type="NCBIfam" id="NF011756">
    <property type="entry name" value="PRK15209.1"/>
    <property type="match status" value="1"/>
</dbReference>
<accession>A0A7Z8DXB4</accession>
<feature type="domain" description="Fimbrial-type adhesion" evidence="6">
    <location>
        <begin position="29"/>
        <end position="175"/>
    </location>
</feature>
<comment type="subcellular location">
    <subcellularLocation>
        <location evidence="1">Fimbrium</location>
    </subcellularLocation>
</comment>
<dbReference type="Proteomes" id="UP000292187">
    <property type="component" value="Unassembled WGS sequence"/>
</dbReference>
<evidence type="ECO:0000313" key="8">
    <source>
        <dbReference type="EMBL" id="WDB30569.1"/>
    </source>
</evidence>
<dbReference type="GO" id="GO:0043709">
    <property type="term" value="P:cell adhesion involved in single-species biofilm formation"/>
    <property type="evidence" value="ECO:0007669"/>
    <property type="project" value="TreeGrafter"/>
</dbReference>
<evidence type="ECO:0000259" key="6">
    <source>
        <dbReference type="Pfam" id="PF00419"/>
    </source>
</evidence>
<feature type="chain" id="PRO_5044441465" evidence="5">
    <location>
        <begin position="21"/>
        <end position="176"/>
    </location>
</feature>
<dbReference type="InterPro" id="IPR036937">
    <property type="entry name" value="Adhesion_dom_fimbrial_sf"/>
</dbReference>
<reference evidence="7 9" key="1">
    <citation type="submission" date="2019-02" db="EMBL/GenBank/DDBJ databases">
        <title>Draft genome sequence of Escherichia albertii strain Mex-12/320a, isolated from an infant with diarrhea, harboring virulence genes associated with diarrheagenic strains of enteropathogenic E. coli.</title>
        <authorList>
            <person name="Maldonado-Puga S."/>
            <person name="Meza-Segura M."/>
            <person name="Zaidi M.B."/>
            <person name="Estrada-Garcia T."/>
        </authorList>
    </citation>
    <scope>NUCLEOTIDE SEQUENCE [LARGE SCALE GENOMIC DNA]</scope>
    <source>
        <strain evidence="7 9">Mex-12/320a</strain>
    </source>
</reference>
<evidence type="ECO:0000256" key="3">
    <source>
        <dbReference type="ARBA" id="ARBA00022729"/>
    </source>
</evidence>
<keyword evidence="3 5" id="KW-0732">Signal</keyword>
<dbReference type="SUPFAM" id="SSF49401">
    <property type="entry name" value="Bacterial adhesins"/>
    <property type="match status" value="1"/>
</dbReference>
<dbReference type="RefSeq" id="WP_000758162.1">
    <property type="nucleotide sequence ID" value="NZ_AP014857.1"/>
</dbReference>
<dbReference type="PANTHER" id="PTHR33420">
    <property type="entry name" value="FIMBRIAL SUBUNIT ELFA-RELATED"/>
    <property type="match status" value="1"/>
</dbReference>
<protein>
    <submittedName>
        <fullName evidence="8">Long polar fimbrial major subunit LpfA</fullName>
    </submittedName>
    <submittedName>
        <fullName evidence="7">Long polar fimbrial protein LpfA</fullName>
    </submittedName>
</protein>
<proteinExistence type="inferred from homology"/>
<feature type="signal peptide" evidence="5">
    <location>
        <begin position="1"/>
        <end position="20"/>
    </location>
</feature>
<dbReference type="Pfam" id="PF00419">
    <property type="entry name" value="Fimbrial"/>
    <property type="match status" value="1"/>
</dbReference>
<reference evidence="8" key="2">
    <citation type="submission" date="2023-02" db="EMBL/GenBank/DDBJ databases">
        <title>Escherichia albertii as a potential enteropathogen in the light of epidemiological and genomic studies.</title>
        <authorList>
            <person name="Leszczynska K."/>
            <person name="Swiecicka I."/>
            <person name="Daniluk T."/>
            <person name="Lebensztejn D."/>
            <person name="Chmielewska S."/>
            <person name="Leszczynska D."/>
            <person name="Gawor J."/>
            <person name="Kliber M."/>
        </authorList>
    </citation>
    <scope>NUCLEOTIDE SEQUENCE</scope>
    <source>
        <strain evidence="8">BIA_7</strain>
    </source>
</reference>
<dbReference type="AlphaFoldDB" id="A0A7Z8DXB4"/>
<evidence type="ECO:0000313" key="7">
    <source>
        <dbReference type="EMBL" id="TBR48707.1"/>
    </source>
</evidence>
<evidence type="ECO:0000256" key="1">
    <source>
        <dbReference type="ARBA" id="ARBA00004561"/>
    </source>
</evidence>
<evidence type="ECO:0000256" key="4">
    <source>
        <dbReference type="ARBA" id="ARBA00023263"/>
    </source>
</evidence>
<gene>
    <name evidence="7" type="primary">lpfA</name>
    <name evidence="7" type="ORF">EYS06_20985</name>
    <name evidence="8" type="ORF">PS049_06575</name>
</gene>
<dbReference type="EMBL" id="SIZV01000038">
    <property type="protein sequence ID" value="TBR48707.1"/>
    <property type="molecule type" value="Genomic_DNA"/>
</dbReference>
<evidence type="ECO:0000256" key="2">
    <source>
        <dbReference type="ARBA" id="ARBA00006671"/>
    </source>
</evidence>
<name>A0A7Z8DXB4_ESCAL</name>
<dbReference type="GO" id="GO:0009289">
    <property type="term" value="C:pilus"/>
    <property type="evidence" value="ECO:0007669"/>
    <property type="project" value="UniProtKB-SubCell"/>
</dbReference>
<sequence>MKKVVFALSALALTSGSVFAADSGDGTVKFTGEIVDTPCVLSVDSQKQEVVLGQVQKSVFTAAGAKSPSKPFEIKLEDCDTGSGKTKVKVGFNGVGDSDSNGELVSVSTEAGAATGVGIGIYDNTNTLIKLNSGEAETTLKDGQTVLYFTANYVSTKDTVTTGYGNAEVDFNLSYE</sequence>
<dbReference type="Gene3D" id="2.60.40.1090">
    <property type="entry name" value="Fimbrial-type adhesion domain"/>
    <property type="match status" value="1"/>
</dbReference>
<dbReference type="GeneID" id="89518409"/>
<dbReference type="PANTHER" id="PTHR33420:SF12">
    <property type="entry name" value="FIMBRIN-LIKE PROTEIN FIMI-RELATED"/>
    <property type="match status" value="1"/>
</dbReference>